<protein>
    <submittedName>
        <fullName evidence="2">Uncharacterized protein</fullName>
    </submittedName>
</protein>
<name>A0AAE1GBX4_PETCI</name>
<reference evidence="2" key="1">
    <citation type="submission" date="2023-10" db="EMBL/GenBank/DDBJ databases">
        <title>Genome assemblies of two species of porcelain crab, Petrolisthes cinctipes and Petrolisthes manimaculis (Anomura: Porcellanidae).</title>
        <authorList>
            <person name="Angst P."/>
        </authorList>
    </citation>
    <scope>NUCLEOTIDE SEQUENCE</scope>
    <source>
        <strain evidence="2">PB745_01</strain>
        <tissue evidence="2">Gill</tissue>
    </source>
</reference>
<organism evidence="2 3">
    <name type="scientific">Petrolisthes cinctipes</name>
    <name type="common">Flat porcelain crab</name>
    <dbReference type="NCBI Taxonomy" id="88211"/>
    <lineage>
        <taxon>Eukaryota</taxon>
        <taxon>Metazoa</taxon>
        <taxon>Ecdysozoa</taxon>
        <taxon>Arthropoda</taxon>
        <taxon>Crustacea</taxon>
        <taxon>Multicrustacea</taxon>
        <taxon>Malacostraca</taxon>
        <taxon>Eumalacostraca</taxon>
        <taxon>Eucarida</taxon>
        <taxon>Decapoda</taxon>
        <taxon>Pleocyemata</taxon>
        <taxon>Anomura</taxon>
        <taxon>Galatheoidea</taxon>
        <taxon>Porcellanidae</taxon>
        <taxon>Petrolisthes</taxon>
    </lineage>
</organism>
<keyword evidence="3" id="KW-1185">Reference proteome</keyword>
<gene>
    <name evidence="2" type="ORF">Pcinc_006916</name>
</gene>
<dbReference type="AlphaFoldDB" id="A0AAE1GBX4"/>
<comment type="caution">
    <text evidence="2">The sequence shown here is derived from an EMBL/GenBank/DDBJ whole genome shotgun (WGS) entry which is preliminary data.</text>
</comment>
<keyword evidence="1" id="KW-0732">Signal</keyword>
<dbReference type="EMBL" id="JAWQEG010000506">
    <property type="protein sequence ID" value="KAK3889040.1"/>
    <property type="molecule type" value="Genomic_DNA"/>
</dbReference>
<proteinExistence type="predicted"/>
<sequence>MELWCLVVTWFMLVWVIVEAQTPPNIVFFLADDLDIVADKCRFWHVGNTVRADECQFWHVGNTIVSCFLRLVIVCLRSVVLLYCERLSSKGSIFSLFKKWQNINQDDYRPFSDVPPSLFVKRGDLITSWKLHLAQYQPREDYSELLELVIRSLNGVLPNFRLRQLRAFYRAR</sequence>
<evidence type="ECO:0000313" key="2">
    <source>
        <dbReference type="EMBL" id="KAK3889040.1"/>
    </source>
</evidence>
<evidence type="ECO:0000313" key="3">
    <source>
        <dbReference type="Proteomes" id="UP001286313"/>
    </source>
</evidence>
<feature type="chain" id="PRO_5042194240" evidence="1">
    <location>
        <begin position="21"/>
        <end position="172"/>
    </location>
</feature>
<evidence type="ECO:0000256" key="1">
    <source>
        <dbReference type="SAM" id="SignalP"/>
    </source>
</evidence>
<accession>A0AAE1GBX4</accession>
<dbReference type="Proteomes" id="UP001286313">
    <property type="component" value="Unassembled WGS sequence"/>
</dbReference>
<feature type="signal peptide" evidence="1">
    <location>
        <begin position="1"/>
        <end position="20"/>
    </location>
</feature>